<reference evidence="1 2" key="1">
    <citation type="journal article" date="2014" name="PLoS ONE">
        <title>Rumen cellulosomics: divergent fiber-degrading strategies revealed by comparative genome-wide analysis of six ruminococcal strains.</title>
        <authorList>
            <person name="Dassa B."/>
            <person name="Borovok I."/>
            <person name="Ruimy-Israeli V."/>
            <person name="Lamed R."/>
            <person name="Flint H.J."/>
            <person name="Duncan S.H."/>
            <person name="Henrissat B."/>
            <person name="Coutinho P."/>
            <person name="Morrison M."/>
            <person name="Mosoni P."/>
            <person name="Yeoman C.J."/>
            <person name="White B.A."/>
            <person name="Bayer E.A."/>
        </authorList>
    </citation>
    <scope>NUCLEOTIDE SEQUENCE [LARGE SCALE GENOMIC DNA]</scope>
    <source>
        <strain evidence="1 2">007c</strain>
    </source>
</reference>
<dbReference type="Pfam" id="PF13328">
    <property type="entry name" value="HD_4"/>
    <property type="match status" value="1"/>
</dbReference>
<dbReference type="PANTHER" id="PTHR46246">
    <property type="entry name" value="GUANOSINE-3',5'-BIS(DIPHOSPHATE) 3'-PYROPHOSPHOHYDROLASE MESH1"/>
    <property type="match status" value="1"/>
</dbReference>
<comment type="caution">
    <text evidence="1">The sequence shown here is derived from an EMBL/GenBank/DDBJ whole genome shotgun (WGS) entry which is preliminary data.</text>
</comment>
<dbReference type="GO" id="GO:0008893">
    <property type="term" value="F:guanosine-3',5'-bis(diphosphate) 3'-diphosphatase activity"/>
    <property type="evidence" value="ECO:0007669"/>
    <property type="project" value="TreeGrafter"/>
</dbReference>
<dbReference type="PATRIC" id="fig|1341157.4.peg.1484"/>
<evidence type="ECO:0008006" key="3">
    <source>
        <dbReference type="Google" id="ProtNLM"/>
    </source>
</evidence>
<keyword evidence="2" id="KW-1185">Reference proteome</keyword>
<dbReference type="PANTHER" id="PTHR46246:SF1">
    <property type="entry name" value="GUANOSINE-3',5'-BIS(DIPHOSPHATE) 3'-PYROPHOSPHOHYDROLASE MESH1"/>
    <property type="match status" value="1"/>
</dbReference>
<gene>
    <name evidence="1" type="ORF">RF007C_09010</name>
</gene>
<dbReference type="InterPro" id="IPR052194">
    <property type="entry name" value="MESH1"/>
</dbReference>
<accession>W7UF13</accession>
<dbReference type="Gene3D" id="1.10.3210.10">
    <property type="entry name" value="Hypothetical protein af1432"/>
    <property type="match status" value="1"/>
</dbReference>
<dbReference type="EMBL" id="ATAX01000023">
    <property type="protein sequence ID" value="EWM53761.1"/>
    <property type="molecule type" value="Genomic_DNA"/>
</dbReference>
<dbReference type="Proteomes" id="UP000019365">
    <property type="component" value="Unassembled WGS sequence"/>
</dbReference>
<protein>
    <recommendedName>
        <fullName evidence="3">GTP pyrophosphokinase</fullName>
    </recommendedName>
</protein>
<name>W7UF13_RUMFL</name>
<proteinExistence type="predicted"/>
<dbReference type="eggNOG" id="COG0317">
    <property type="taxonomic scope" value="Bacteria"/>
</dbReference>
<organism evidence="1 2">
    <name type="scientific">Ruminococcus flavefaciens 007c</name>
    <dbReference type="NCBI Taxonomy" id="1341157"/>
    <lineage>
        <taxon>Bacteria</taxon>
        <taxon>Bacillati</taxon>
        <taxon>Bacillota</taxon>
        <taxon>Clostridia</taxon>
        <taxon>Eubacteriales</taxon>
        <taxon>Oscillospiraceae</taxon>
        <taxon>Ruminococcus</taxon>
    </lineage>
</organism>
<evidence type="ECO:0000313" key="2">
    <source>
        <dbReference type="Proteomes" id="UP000019365"/>
    </source>
</evidence>
<sequence>MIYTDLTRKAMIIAYNAHHGQLDKSGVPYIFHPFHLAEQMTDEITVCSALLHDVAEDTSVTIEELEKVFPAEVTDALKLLTHDKNTDYLDYIRKISTNPVAKAVKAADLKHNSDISRIGCDAVRCSEKTAERLEKYAAALKLLTDTD</sequence>
<dbReference type="OrthoDB" id="9781544at2"/>
<dbReference type="RefSeq" id="WP_037298744.1">
    <property type="nucleotide sequence ID" value="NZ_ATAX01000023.1"/>
</dbReference>
<dbReference type="SUPFAM" id="SSF109604">
    <property type="entry name" value="HD-domain/PDEase-like"/>
    <property type="match status" value="1"/>
</dbReference>
<dbReference type="AlphaFoldDB" id="W7UF13"/>
<evidence type="ECO:0000313" key="1">
    <source>
        <dbReference type="EMBL" id="EWM53761.1"/>
    </source>
</evidence>